<reference evidence="15 16" key="1">
    <citation type="submission" date="2022-11" db="EMBL/GenBank/DDBJ databases">
        <title>Minimal conservation of predation-associated metabolite biosynthetic gene clusters underscores biosynthetic potential of Myxococcota including descriptions for ten novel species: Archangium lansinium sp. nov., Myxococcus landrumus sp. nov., Nannocystis bai.</title>
        <authorList>
            <person name="Ahearne A."/>
            <person name="Stevens C."/>
            <person name="Dowd S."/>
        </authorList>
    </citation>
    <scope>NUCLEOTIDE SEQUENCE [LARGE SCALE GENOMIC DNA]</scope>
    <source>
        <strain evidence="15 16">RJM3</strain>
    </source>
</reference>
<keyword evidence="10 15" id="KW-0482">Metalloprotease</keyword>
<dbReference type="InterPro" id="IPR011990">
    <property type="entry name" value="TPR-like_helical_dom_sf"/>
</dbReference>
<dbReference type="Gene3D" id="1.25.40.10">
    <property type="entry name" value="Tetratricopeptide repeat domain"/>
    <property type="match status" value="1"/>
</dbReference>
<evidence type="ECO:0000256" key="10">
    <source>
        <dbReference type="ARBA" id="ARBA00023049"/>
    </source>
</evidence>
<keyword evidence="7 15" id="KW-0378">Hydrolase</keyword>
<evidence type="ECO:0000256" key="12">
    <source>
        <dbReference type="SAM" id="MobiDB-lite"/>
    </source>
</evidence>
<dbReference type="SUPFAM" id="SSF48452">
    <property type="entry name" value="TPR-like"/>
    <property type="match status" value="1"/>
</dbReference>
<feature type="region of interest" description="Disordered" evidence="12">
    <location>
        <begin position="663"/>
        <end position="691"/>
    </location>
</feature>
<comment type="cofactor">
    <cofactor evidence="1">
        <name>Zn(2+)</name>
        <dbReference type="ChEBI" id="CHEBI:29105"/>
    </cofactor>
</comment>
<dbReference type="Proteomes" id="UP001221411">
    <property type="component" value="Unassembled WGS sequence"/>
</dbReference>
<dbReference type="RefSeq" id="WP_271916772.1">
    <property type="nucleotide sequence ID" value="NZ_JAQNDO010000001.1"/>
</dbReference>
<evidence type="ECO:0000313" key="16">
    <source>
        <dbReference type="Proteomes" id="UP001221411"/>
    </source>
</evidence>
<keyword evidence="11 13" id="KW-0472">Membrane</keyword>
<dbReference type="CDD" id="cd07328">
    <property type="entry name" value="M48_Ste24p_like"/>
    <property type="match status" value="1"/>
</dbReference>
<evidence type="ECO:0000256" key="5">
    <source>
        <dbReference type="ARBA" id="ARBA00022692"/>
    </source>
</evidence>
<organism evidence="15 16">
    <name type="scientific">Polyangium mundeleinium</name>
    <dbReference type="NCBI Taxonomy" id="2995306"/>
    <lineage>
        <taxon>Bacteria</taxon>
        <taxon>Pseudomonadati</taxon>
        <taxon>Myxococcota</taxon>
        <taxon>Polyangia</taxon>
        <taxon>Polyangiales</taxon>
        <taxon>Polyangiaceae</taxon>
        <taxon>Polyangium</taxon>
    </lineage>
</organism>
<feature type="transmembrane region" description="Helical" evidence="13">
    <location>
        <begin position="305"/>
        <end position="336"/>
    </location>
</feature>
<dbReference type="Pfam" id="PF01435">
    <property type="entry name" value="Peptidase_M48"/>
    <property type="match status" value="1"/>
</dbReference>
<evidence type="ECO:0000313" key="15">
    <source>
        <dbReference type="EMBL" id="MDC0741498.1"/>
    </source>
</evidence>
<feature type="compositionally biased region" description="Acidic residues" evidence="12">
    <location>
        <begin position="675"/>
        <end position="684"/>
    </location>
</feature>
<dbReference type="EC" id="3.4.24.-" evidence="15"/>
<keyword evidence="16" id="KW-1185">Reference proteome</keyword>
<keyword evidence="6" id="KW-0479">Metal-binding</keyword>
<feature type="domain" description="Peptidase M48" evidence="14">
    <location>
        <begin position="438"/>
        <end position="611"/>
    </location>
</feature>
<name>A0ABT5EJW7_9BACT</name>
<keyword evidence="4" id="KW-0645">Protease</keyword>
<evidence type="ECO:0000256" key="2">
    <source>
        <dbReference type="ARBA" id="ARBA00004651"/>
    </source>
</evidence>
<evidence type="ECO:0000256" key="8">
    <source>
        <dbReference type="ARBA" id="ARBA00022833"/>
    </source>
</evidence>
<keyword evidence="5 13" id="KW-0812">Transmembrane</keyword>
<comment type="caution">
    <text evidence="15">The sequence shown here is derived from an EMBL/GenBank/DDBJ whole genome shotgun (WGS) entry which is preliminary data.</text>
</comment>
<protein>
    <submittedName>
        <fullName evidence="15">M48 family metalloprotease</fullName>
        <ecNumber evidence="15">3.4.24.-</ecNumber>
    </submittedName>
</protein>
<keyword evidence="8" id="KW-0862">Zinc</keyword>
<feature type="transmembrane region" description="Helical" evidence="13">
    <location>
        <begin position="252"/>
        <end position="273"/>
    </location>
</feature>
<comment type="subcellular location">
    <subcellularLocation>
        <location evidence="2">Cell membrane</location>
        <topology evidence="2">Multi-pass membrane protein</topology>
    </subcellularLocation>
</comment>
<dbReference type="GO" id="GO:0008237">
    <property type="term" value="F:metallopeptidase activity"/>
    <property type="evidence" value="ECO:0007669"/>
    <property type="project" value="UniProtKB-KW"/>
</dbReference>
<keyword evidence="9 13" id="KW-1133">Transmembrane helix</keyword>
<evidence type="ECO:0000256" key="9">
    <source>
        <dbReference type="ARBA" id="ARBA00022989"/>
    </source>
</evidence>
<evidence type="ECO:0000259" key="14">
    <source>
        <dbReference type="Pfam" id="PF01435"/>
    </source>
</evidence>
<accession>A0ABT5EJW7</accession>
<dbReference type="PANTHER" id="PTHR43221">
    <property type="entry name" value="PROTEASE HTPX"/>
    <property type="match status" value="1"/>
</dbReference>
<dbReference type="InterPro" id="IPR001915">
    <property type="entry name" value="Peptidase_M48"/>
</dbReference>
<sequence>MRTTWEKRAWRFGGAWLVALAGLLTSGEGKAADEAAFERELAAQIEKLDPDAAKLFAEANAARERNDLAGAAGLYEQVRARVPKFSAATRRLCTVKLHQGARNEGIALCRKALETEDVAENKAALAQALLLRPQGATPSTSEVREAFELASSAAARKPDDKFAQLLHCESALQYSRFDQLRSCSRALERIAPEFAPTYLYASMVDASEGHLDKAIETLERARSLGLDDQTYTALKGQYEEAMPFHERYGMTMLYGFLGWLAGLVVLLGLGGLLSKLTLRATTAVPKSADENATGADKWLRRIYGVVLWACCAYYYISLPIVMSLVLVAGGGIIYGFLAIGRIPVKLVAIVAIFTLVSLWAMLKSIFFRRKEGEPGDKLDLAEHPKLRAVLEEVAGRIGTRSVDNVYMTPTTEVGVFERGGLLRQLTGRTERCLVLGAGVLDGFSIGAFKAVLAHEYGHFHNEDTAGGGFALAVRRSVFTMALSLAQGGAAGWYNPAWLFVSGFHKIFLRISQGASRLQEVLADRWAAFAYGAEAFTQGLKHVIERSIRFDVHTQVALSEVIQEKRALANLYRYRVRGKTPEDAEIEKAVDEAIHAEPSPYDSHPSPADRFAWVNALPKRAIEGSPDDTLEVWALFGDRAKLEKQMTQKIREAVAMNHGVVIPAGKPKAKAKKDEAEEETDEAEEQAPAGAV</sequence>
<evidence type="ECO:0000256" key="7">
    <source>
        <dbReference type="ARBA" id="ARBA00022801"/>
    </source>
</evidence>
<evidence type="ECO:0000256" key="11">
    <source>
        <dbReference type="ARBA" id="ARBA00023136"/>
    </source>
</evidence>
<dbReference type="EMBL" id="JAQNDO010000001">
    <property type="protein sequence ID" value="MDC0741498.1"/>
    <property type="molecule type" value="Genomic_DNA"/>
</dbReference>
<dbReference type="InterPro" id="IPR050083">
    <property type="entry name" value="HtpX_protease"/>
</dbReference>
<proteinExistence type="predicted"/>
<keyword evidence="3" id="KW-1003">Cell membrane</keyword>
<evidence type="ECO:0000256" key="4">
    <source>
        <dbReference type="ARBA" id="ARBA00022670"/>
    </source>
</evidence>
<dbReference type="Gene3D" id="3.30.2010.10">
    <property type="entry name" value="Metalloproteases ('zincins'), catalytic domain"/>
    <property type="match status" value="1"/>
</dbReference>
<evidence type="ECO:0000256" key="3">
    <source>
        <dbReference type="ARBA" id="ARBA00022475"/>
    </source>
</evidence>
<gene>
    <name evidence="15" type="ORF">POL67_09090</name>
</gene>
<dbReference type="PANTHER" id="PTHR43221:SF1">
    <property type="entry name" value="PROTEASE HTPX"/>
    <property type="match status" value="1"/>
</dbReference>
<evidence type="ECO:0000256" key="1">
    <source>
        <dbReference type="ARBA" id="ARBA00001947"/>
    </source>
</evidence>
<evidence type="ECO:0000256" key="13">
    <source>
        <dbReference type="SAM" id="Phobius"/>
    </source>
</evidence>
<evidence type="ECO:0000256" key="6">
    <source>
        <dbReference type="ARBA" id="ARBA00022723"/>
    </source>
</evidence>
<feature type="transmembrane region" description="Helical" evidence="13">
    <location>
        <begin position="342"/>
        <end position="362"/>
    </location>
</feature>